<gene>
    <name evidence="2" type="ORF">BHU72_05325</name>
</gene>
<dbReference type="CDD" id="cd05252">
    <property type="entry name" value="CDP_GD_SDR_e"/>
    <property type="match status" value="1"/>
</dbReference>
<evidence type="ECO:0000313" key="2">
    <source>
        <dbReference type="EMBL" id="OEH85507.1"/>
    </source>
</evidence>
<dbReference type="InterPro" id="IPR036291">
    <property type="entry name" value="NAD(P)-bd_dom_sf"/>
</dbReference>
<evidence type="ECO:0000259" key="1">
    <source>
        <dbReference type="Pfam" id="PF16363"/>
    </source>
</evidence>
<dbReference type="RefSeq" id="WP_069702334.1">
    <property type="nucleotide sequence ID" value="NZ_MJAT01000022.1"/>
</dbReference>
<reference evidence="2 3" key="1">
    <citation type="submission" date="2016-09" db="EMBL/GenBank/DDBJ databases">
        <title>Desulfuribacillus arsenicus sp. nov., an obligately anaerobic, dissimilatory arsenic- and antimonate-reducing bacterium isolated from anoxic sediments.</title>
        <authorList>
            <person name="Abin C.A."/>
            <person name="Hollibaugh J.T."/>
        </authorList>
    </citation>
    <scope>NUCLEOTIDE SEQUENCE [LARGE SCALE GENOMIC DNA]</scope>
    <source>
        <strain evidence="2 3">MLFW-2</strain>
    </source>
</reference>
<proteinExistence type="predicted"/>
<accession>A0A1E5L5T8</accession>
<dbReference type="OrthoDB" id="9779041at2"/>
<dbReference type="InterPro" id="IPR013445">
    <property type="entry name" value="CDP_4_6_deHydtase"/>
</dbReference>
<dbReference type="STRING" id="1390249.BHU72_05325"/>
<feature type="domain" description="NAD(P)-binding" evidence="1">
    <location>
        <begin position="15"/>
        <end position="327"/>
    </location>
</feature>
<dbReference type="PANTHER" id="PTHR43000">
    <property type="entry name" value="DTDP-D-GLUCOSE 4,6-DEHYDRATASE-RELATED"/>
    <property type="match status" value="1"/>
</dbReference>
<comment type="caution">
    <text evidence="2">The sequence shown here is derived from an EMBL/GenBank/DDBJ whole genome shotgun (WGS) entry which is preliminary data.</text>
</comment>
<dbReference type="Proteomes" id="UP000095255">
    <property type="component" value="Unassembled WGS sequence"/>
</dbReference>
<dbReference type="AlphaFoldDB" id="A0A1E5L5T8"/>
<dbReference type="Gene3D" id="3.90.25.10">
    <property type="entry name" value="UDP-galactose 4-epimerase, domain 1"/>
    <property type="match status" value="1"/>
</dbReference>
<dbReference type="SUPFAM" id="SSF51735">
    <property type="entry name" value="NAD(P)-binding Rossmann-fold domains"/>
    <property type="match status" value="1"/>
</dbReference>
<protein>
    <submittedName>
        <fullName evidence="2">CDP-glucose 4,6-dehydratase</fullName>
    </submittedName>
</protein>
<dbReference type="Pfam" id="PF16363">
    <property type="entry name" value="GDP_Man_Dehyd"/>
    <property type="match status" value="1"/>
</dbReference>
<dbReference type="NCBIfam" id="TIGR02622">
    <property type="entry name" value="CDP_4_6_dhtase"/>
    <property type="match status" value="1"/>
</dbReference>
<dbReference type="Gene3D" id="3.40.50.720">
    <property type="entry name" value="NAD(P)-binding Rossmann-like Domain"/>
    <property type="match status" value="1"/>
</dbReference>
<keyword evidence="3" id="KW-1185">Reference proteome</keyword>
<dbReference type="InterPro" id="IPR016040">
    <property type="entry name" value="NAD(P)-bd_dom"/>
</dbReference>
<evidence type="ECO:0000313" key="3">
    <source>
        <dbReference type="Proteomes" id="UP000095255"/>
    </source>
</evidence>
<dbReference type="EMBL" id="MJAT01000022">
    <property type="protein sequence ID" value="OEH85507.1"/>
    <property type="molecule type" value="Genomic_DNA"/>
</dbReference>
<sequence>MLTDISGFYKNKKVLVTGHTGFKGSWLALWLHTMGAEVLGYALPPERNNDHFCLLNLGKNIRHVEGDIRDVDQLESVFNGFLPEIVFHLAAQPIVKRSYQEPRLTFETNVMGSISVLEAVKNCQSVRSLVYITSDKCYKNKEWVWGYRENDELGGSDPYSASKAAAELVFASYKDSFLSKRDTLGLASTRAGNVIGGGDWSQDRIVPDTIRAITENIPVTLRSPMATRPWQHVLEPLSGYLVLAKKLYERPTTYSGSYNFGPNSESVYTVQSLVEEIIMYWGSGMLEIDTNQQRYHEATLLQLYSEKARQLLGWSAKWDFATTVKETTLWYKAITEGMDATKVSISQIEKYMEVMS</sequence>
<name>A0A1E5L5T8_9FIRM</name>
<organism evidence="2 3">
    <name type="scientific">Desulfuribacillus stibiiarsenatis</name>
    <dbReference type="NCBI Taxonomy" id="1390249"/>
    <lineage>
        <taxon>Bacteria</taxon>
        <taxon>Bacillati</taxon>
        <taxon>Bacillota</taxon>
        <taxon>Desulfuribacillia</taxon>
        <taxon>Desulfuribacillales</taxon>
        <taxon>Desulfuribacillaceae</taxon>
        <taxon>Desulfuribacillus</taxon>
    </lineage>
</organism>